<dbReference type="HOGENOM" id="CLU_1434184_0_0_1"/>
<name>A0A074X2L3_9PEZI</name>
<accession>A0A074X2L3</accession>
<dbReference type="RefSeq" id="XP_013432124.1">
    <property type="nucleotide sequence ID" value="XM_013576670.1"/>
</dbReference>
<sequence length="189" mass="21701">MSRMAFDPSEVDRPPPPYEQICNDWNPLVVGKDGWLYTKDTAQSTTGFWCKTIRNDPTKLSRSFNDIILLHCGISEYGEEGGEPDCTFTCGLLPRNSTIDKQSIANLCGGIAWGARTHRGLDLEYCECTFQDLRRGVRCDKGGRWFYRFLDRFMAWKVRRWMERHDKLCGCNCFDTPVSSGDLPLYTKS</sequence>
<protein>
    <submittedName>
        <fullName evidence="1">Uncharacterized protein</fullName>
    </submittedName>
</protein>
<dbReference type="AlphaFoldDB" id="A0A074X2L3"/>
<reference evidence="1 2" key="1">
    <citation type="journal article" date="2014" name="BMC Genomics">
        <title>Genome sequencing of four Aureobasidium pullulans varieties: biotechnological potential, stress tolerance, and description of new species.</title>
        <authorList>
            <person name="Gostin Ar C."/>
            <person name="Ohm R.A."/>
            <person name="Kogej T."/>
            <person name="Sonjak S."/>
            <person name="Turk M."/>
            <person name="Zajc J."/>
            <person name="Zalar P."/>
            <person name="Grube M."/>
            <person name="Sun H."/>
            <person name="Han J."/>
            <person name="Sharma A."/>
            <person name="Chiniquy J."/>
            <person name="Ngan C.Y."/>
            <person name="Lipzen A."/>
            <person name="Barry K."/>
            <person name="Grigoriev I.V."/>
            <person name="Gunde-Cimerman N."/>
        </authorList>
    </citation>
    <scope>NUCLEOTIDE SEQUENCE [LARGE SCALE GENOMIC DNA]</scope>
    <source>
        <strain evidence="1 2">CBS 147.97</strain>
    </source>
</reference>
<dbReference type="EMBL" id="KL584702">
    <property type="protein sequence ID" value="KEQ78014.1"/>
    <property type="molecule type" value="Genomic_DNA"/>
</dbReference>
<evidence type="ECO:0000313" key="1">
    <source>
        <dbReference type="EMBL" id="KEQ78014.1"/>
    </source>
</evidence>
<dbReference type="GeneID" id="25412901"/>
<proteinExistence type="predicted"/>
<keyword evidence="2" id="KW-1185">Reference proteome</keyword>
<dbReference type="Proteomes" id="UP000027730">
    <property type="component" value="Unassembled WGS sequence"/>
</dbReference>
<organism evidence="1 2">
    <name type="scientific">Aureobasidium namibiae CBS 147.97</name>
    <dbReference type="NCBI Taxonomy" id="1043004"/>
    <lineage>
        <taxon>Eukaryota</taxon>
        <taxon>Fungi</taxon>
        <taxon>Dikarya</taxon>
        <taxon>Ascomycota</taxon>
        <taxon>Pezizomycotina</taxon>
        <taxon>Dothideomycetes</taxon>
        <taxon>Dothideomycetidae</taxon>
        <taxon>Dothideales</taxon>
        <taxon>Saccotheciaceae</taxon>
        <taxon>Aureobasidium</taxon>
    </lineage>
</organism>
<evidence type="ECO:0000313" key="2">
    <source>
        <dbReference type="Proteomes" id="UP000027730"/>
    </source>
</evidence>
<gene>
    <name evidence="1" type="ORF">M436DRAFT_59955</name>
</gene>